<sequence>MPRPTTAQVAYGSLTVVLTTVALLLATDARSAAAVAGLAAAGLLAGVIVAVALMPRGRRLETAVPAAGRPAAPVSVPRARVAAAEPRMTEHSLRR</sequence>
<keyword evidence="1" id="KW-0812">Transmembrane</keyword>
<comment type="caution">
    <text evidence="2">The sequence shown here is derived from an EMBL/GenBank/DDBJ whole genome shotgun (WGS) entry which is preliminary data.</text>
</comment>
<protein>
    <recommendedName>
        <fullName evidence="4">Secreted protein</fullName>
    </recommendedName>
</protein>
<organism evidence="2 3">
    <name type="scientific">Actinacidiphila acidipaludis</name>
    <dbReference type="NCBI Taxonomy" id="2873382"/>
    <lineage>
        <taxon>Bacteria</taxon>
        <taxon>Bacillati</taxon>
        <taxon>Actinomycetota</taxon>
        <taxon>Actinomycetes</taxon>
        <taxon>Kitasatosporales</taxon>
        <taxon>Streptomycetaceae</taxon>
        <taxon>Actinacidiphila</taxon>
    </lineage>
</organism>
<dbReference type="RefSeq" id="WP_222963404.1">
    <property type="nucleotide sequence ID" value="NZ_JAINZZ010000018.1"/>
</dbReference>
<feature type="transmembrane region" description="Helical" evidence="1">
    <location>
        <begin position="9"/>
        <end position="26"/>
    </location>
</feature>
<feature type="transmembrane region" description="Helical" evidence="1">
    <location>
        <begin position="32"/>
        <end position="53"/>
    </location>
</feature>
<evidence type="ECO:0008006" key="4">
    <source>
        <dbReference type="Google" id="ProtNLM"/>
    </source>
</evidence>
<keyword evidence="1" id="KW-1133">Transmembrane helix</keyword>
<evidence type="ECO:0000313" key="2">
    <source>
        <dbReference type="EMBL" id="MBY8879278.1"/>
    </source>
</evidence>
<proteinExistence type="predicted"/>
<accession>A0ABS7Q806</accession>
<evidence type="ECO:0000313" key="3">
    <source>
        <dbReference type="Proteomes" id="UP000778578"/>
    </source>
</evidence>
<keyword evidence="3" id="KW-1185">Reference proteome</keyword>
<reference evidence="2 3" key="1">
    <citation type="submission" date="2021-08" db="EMBL/GenBank/DDBJ databases">
        <title>WGS of actinomycetes from Thailand.</title>
        <authorList>
            <person name="Thawai C."/>
        </authorList>
    </citation>
    <scope>NUCLEOTIDE SEQUENCE [LARGE SCALE GENOMIC DNA]</scope>
    <source>
        <strain evidence="2 3">PLK6-54</strain>
    </source>
</reference>
<name>A0ABS7Q806_9ACTN</name>
<evidence type="ECO:0000256" key="1">
    <source>
        <dbReference type="SAM" id="Phobius"/>
    </source>
</evidence>
<keyword evidence="1" id="KW-0472">Membrane</keyword>
<dbReference type="Proteomes" id="UP000778578">
    <property type="component" value="Unassembled WGS sequence"/>
</dbReference>
<gene>
    <name evidence="2" type="ORF">K7862_16785</name>
</gene>
<dbReference type="EMBL" id="JAINZZ010000018">
    <property type="protein sequence ID" value="MBY8879278.1"/>
    <property type="molecule type" value="Genomic_DNA"/>
</dbReference>